<protein>
    <submittedName>
        <fullName evidence="1">Uncharacterized protein</fullName>
    </submittedName>
</protein>
<gene>
    <name evidence="1" type="ORF">QU38_02795</name>
</gene>
<dbReference type="Proteomes" id="UP000032274">
    <property type="component" value="Unassembled WGS sequence"/>
</dbReference>
<feature type="non-terminal residue" evidence="1">
    <location>
        <position position="1"/>
    </location>
</feature>
<organism evidence="1 2">
    <name type="scientific">Staphylococcus aureus</name>
    <dbReference type="NCBI Taxonomy" id="1280"/>
    <lineage>
        <taxon>Bacteria</taxon>
        <taxon>Bacillati</taxon>
        <taxon>Bacillota</taxon>
        <taxon>Bacilli</taxon>
        <taxon>Bacillales</taxon>
        <taxon>Staphylococcaceae</taxon>
        <taxon>Staphylococcus</taxon>
    </lineage>
</organism>
<sequence>IIPAPAITSMIAPGSAIPGTTCSAAIGRIAAPTGAAIRTGGTTGMISAGPAAATAAADRRPSWLPWGQDSFSNPCHPRAGGAPG</sequence>
<evidence type="ECO:0000313" key="2">
    <source>
        <dbReference type="Proteomes" id="UP000032274"/>
    </source>
</evidence>
<reference evidence="1 2" key="1">
    <citation type="submission" date="2015-01" db="EMBL/GenBank/DDBJ databases">
        <title>Characterization of Swiss Staphylococcus aureus strains involved in food poisoning.</title>
        <authorList>
            <person name="Crovadore J."/>
            <person name="Chablais R."/>
            <person name="Tonacini J."/>
            <person name="Schnyder B."/>
            <person name="Lefort F."/>
        </authorList>
    </citation>
    <scope>NUCLEOTIDE SEQUENCE [LARGE SCALE GENOMIC DNA]</scope>
    <source>
        <strain evidence="1 2">SA-120</strain>
    </source>
</reference>
<dbReference type="EMBL" id="JXIG01000585">
    <property type="protein sequence ID" value="KIU00523.1"/>
    <property type="molecule type" value="Genomic_DNA"/>
</dbReference>
<dbReference type="AlphaFoldDB" id="A0AA40MKM2"/>
<name>A0AA40MKM2_STAAU</name>
<accession>A0AA40MKM2</accession>
<comment type="caution">
    <text evidence="1">The sequence shown here is derived from an EMBL/GenBank/DDBJ whole genome shotgun (WGS) entry which is preliminary data.</text>
</comment>
<proteinExistence type="predicted"/>
<evidence type="ECO:0000313" key="1">
    <source>
        <dbReference type="EMBL" id="KIU00523.1"/>
    </source>
</evidence>